<evidence type="ECO:0000313" key="2">
    <source>
        <dbReference type="Proteomes" id="UP000179129"/>
    </source>
</evidence>
<name>A0A1F5YL07_9BACT</name>
<dbReference type="AlphaFoldDB" id="A0A1F5YL07"/>
<accession>A0A1F5YL07</accession>
<protein>
    <submittedName>
        <fullName evidence="1">Uncharacterized protein</fullName>
    </submittedName>
</protein>
<reference evidence="1 2" key="1">
    <citation type="journal article" date="2016" name="Nat. Commun.">
        <title>Thousands of microbial genomes shed light on interconnected biogeochemical processes in an aquifer system.</title>
        <authorList>
            <person name="Anantharaman K."/>
            <person name="Brown C.T."/>
            <person name="Hug L.A."/>
            <person name="Sharon I."/>
            <person name="Castelle C.J."/>
            <person name="Probst A.J."/>
            <person name="Thomas B.C."/>
            <person name="Singh A."/>
            <person name="Wilkins M.J."/>
            <person name="Karaoz U."/>
            <person name="Brodie E.L."/>
            <person name="Williams K.H."/>
            <person name="Hubbard S.S."/>
            <person name="Banfield J.F."/>
        </authorList>
    </citation>
    <scope>NUCLEOTIDE SEQUENCE [LARGE SCALE GENOMIC DNA]</scope>
</reference>
<evidence type="ECO:0000313" key="1">
    <source>
        <dbReference type="EMBL" id="OGG00851.1"/>
    </source>
</evidence>
<organism evidence="1 2">
    <name type="scientific">Candidatus Glassbacteria bacterium RIFCSPLOWO2_12_FULL_58_11</name>
    <dbReference type="NCBI Taxonomy" id="1817867"/>
    <lineage>
        <taxon>Bacteria</taxon>
        <taxon>Candidatus Glassiibacteriota</taxon>
    </lineage>
</organism>
<proteinExistence type="predicted"/>
<dbReference type="EMBL" id="MFIX01000238">
    <property type="protein sequence ID" value="OGG00851.1"/>
    <property type="molecule type" value="Genomic_DNA"/>
</dbReference>
<sequence length="349" mass="38681">MLKAGRELLPSILKLERLLGHGLAITDEILVERVNAAIQRQLATFNVQILPIDTNRVDWPRLIEDAAGRQPPFEAGKDEKGFRDALIAETFVQLVGNSPKSPTTCRIVLVTSDGLLATTVEMRTSMAANVRILRSLDELRILINTVVGDVTEEFVKSIQEIAKGCFFIKDNQNSLYYKAKVADQIISRFDSELKTRPVGSEVRKNGTWLLSAPRFINKKGQRIHWVSTILVEARATRNETYNSSLADAILGNLFSNKPPKASLTSKSPFGFYSSIPDDLSVQVSPLSGFITGDKAFEPKHETRELVVAEGQSVFEVHWSVTVTKSGKLVRPSIDDILFKETTWAGGPDT</sequence>
<dbReference type="Proteomes" id="UP000179129">
    <property type="component" value="Unassembled WGS sequence"/>
</dbReference>
<comment type="caution">
    <text evidence="1">The sequence shown here is derived from an EMBL/GenBank/DDBJ whole genome shotgun (WGS) entry which is preliminary data.</text>
</comment>
<gene>
    <name evidence="1" type="ORF">A3F83_01345</name>
</gene>